<accession>A0A0V0H1P4</accession>
<name>A0A0V0H1P4_SOLCH</name>
<sequence>ALQKSKWNQKEAEVFENEKLLMTTSGSEENELLHRCLVGRFCGGEEAPTCNEIQEMGTAYLERCC</sequence>
<evidence type="ECO:0000313" key="1">
    <source>
        <dbReference type="EMBL" id="JAP14058.1"/>
    </source>
</evidence>
<feature type="non-terminal residue" evidence="1">
    <location>
        <position position="1"/>
    </location>
</feature>
<protein>
    <submittedName>
        <fullName evidence="1">Putative ovule protein</fullName>
    </submittedName>
</protein>
<dbReference type="EMBL" id="GEDG01027119">
    <property type="protein sequence ID" value="JAP14058.1"/>
    <property type="molecule type" value="Transcribed_RNA"/>
</dbReference>
<dbReference type="AlphaFoldDB" id="A0A0V0H1P4"/>
<reference evidence="1" key="1">
    <citation type="submission" date="2015-12" db="EMBL/GenBank/DDBJ databases">
        <title>Gene expression during late stages of embryo sac development: a critical building block for successful pollen-pistil interactions.</title>
        <authorList>
            <person name="Liu Y."/>
            <person name="Joly V."/>
            <person name="Sabar M."/>
            <person name="Matton D.P."/>
        </authorList>
    </citation>
    <scope>NUCLEOTIDE SEQUENCE</scope>
</reference>
<proteinExistence type="predicted"/>
<organism evidence="1">
    <name type="scientific">Solanum chacoense</name>
    <name type="common">Chaco potato</name>
    <dbReference type="NCBI Taxonomy" id="4108"/>
    <lineage>
        <taxon>Eukaryota</taxon>
        <taxon>Viridiplantae</taxon>
        <taxon>Streptophyta</taxon>
        <taxon>Embryophyta</taxon>
        <taxon>Tracheophyta</taxon>
        <taxon>Spermatophyta</taxon>
        <taxon>Magnoliopsida</taxon>
        <taxon>eudicotyledons</taxon>
        <taxon>Gunneridae</taxon>
        <taxon>Pentapetalae</taxon>
        <taxon>asterids</taxon>
        <taxon>lamiids</taxon>
        <taxon>Solanales</taxon>
        <taxon>Solanaceae</taxon>
        <taxon>Solanoideae</taxon>
        <taxon>Solaneae</taxon>
        <taxon>Solanum</taxon>
    </lineage>
</organism>